<accession>A0A915DNL0</accession>
<keyword evidence="1" id="KW-1185">Reference proteome</keyword>
<name>A0A915DNL0_9BILA</name>
<dbReference type="Proteomes" id="UP000887574">
    <property type="component" value="Unplaced"/>
</dbReference>
<sequence>MLWTDQKIHCFKQHGPASNGRILSQQAREDADVEMLPLEKIDEYEDQENGYETLQMDQYFHYYWTTTSSAVLIDCPSDHMCSYSCKTDR</sequence>
<evidence type="ECO:0000313" key="2">
    <source>
        <dbReference type="WBParaSite" id="jg21891"/>
    </source>
</evidence>
<dbReference type="WBParaSite" id="jg21891">
    <property type="protein sequence ID" value="jg21891"/>
    <property type="gene ID" value="jg21891"/>
</dbReference>
<protein>
    <submittedName>
        <fullName evidence="2">Uncharacterized protein</fullName>
    </submittedName>
</protein>
<organism evidence="1 2">
    <name type="scientific">Ditylenchus dipsaci</name>
    <dbReference type="NCBI Taxonomy" id="166011"/>
    <lineage>
        <taxon>Eukaryota</taxon>
        <taxon>Metazoa</taxon>
        <taxon>Ecdysozoa</taxon>
        <taxon>Nematoda</taxon>
        <taxon>Chromadorea</taxon>
        <taxon>Rhabditida</taxon>
        <taxon>Tylenchina</taxon>
        <taxon>Tylenchomorpha</taxon>
        <taxon>Sphaerularioidea</taxon>
        <taxon>Anguinidae</taxon>
        <taxon>Anguininae</taxon>
        <taxon>Ditylenchus</taxon>
    </lineage>
</organism>
<dbReference type="AlphaFoldDB" id="A0A915DNL0"/>
<proteinExistence type="predicted"/>
<reference evidence="2" key="1">
    <citation type="submission" date="2022-11" db="UniProtKB">
        <authorList>
            <consortium name="WormBaseParasite"/>
        </authorList>
    </citation>
    <scope>IDENTIFICATION</scope>
</reference>
<evidence type="ECO:0000313" key="1">
    <source>
        <dbReference type="Proteomes" id="UP000887574"/>
    </source>
</evidence>